<keyword evidence="3" id="KW-1185">Reference proteome</keyword>
<dbReference type="Pfam" id="PF18029">
    <property type="entry name" value="Glyoxalase_6"/>
    <property type="match status" value="1"/>
</dbReference>
<feature type="domain" description="VOC" evidence="1">
    <location>
        <begin position="28"/>
        <end position="142"/>
    </location>
</feature>
<dbReference type="SUPFAM" id="SSF54593">
    <property type="entry name" value="Glyoxalase/Bleomycin resistance protein/Dihydroxybiphenyl dioxygenase"/>
    <property type="match status" value="1"/>
</dbReference>
<evidence type="ECO:0000313" key="2">
    <source>
        <dbReference type="EMBL" id="MBL7625885.1"/>
    </source>
</evidence>
<dbReference type="Proteomes" id="UP000604475">
    <property type="component" value="Unassembled WGS sequence"/>
</dbReference>
<evidence type="ECO:0000313" key="3">
    <source>
        <dbReference type="Proteomes" id="UP000604475"/>
    </source>
</evidence>
<gene>
    <name evidence="2" type="ORF">I7412_01555</name>
</gene>
<dbReference type="InterPro" id="IPR041581">
    <property type="entry name" value="Glyoxalase_6"/>
</dbReference>
<dbReference type="AlphaFoldDB" id="A0A937RBD7"/>
<accession>A0A937RBD7</accession>
<name>A0A937RBD7_9ACTN</name>
<dbReference type="PANTHER" id="PTHR39175:SF1">
    <property type="entry name" value="FAMILY PROTEIN, PUTATIVE (AFU_ORTHOLOGUE AFUA_3G15060)-RELATED"/>
    <property type="match status" value="1"/>
</dbReference>
<proteinExistence type="predicted"/>
<sequence>MTTSDNAASDSAAADNAAAAPGHSLVVGLHHLQLAIPPETEDACRAFWVGLLGLTEVPKPAPLAARGGAWFRGAGIEIHVGVTADFVPATKAHPAVLVDDPDALAARLTAAGTAVTWAHDFPGHRHFYVADPVGNRIEFIAPDPAA</sequence>
<dbReference type="Gene3D" id="3.10.180.10">
    <property type="entry name" value="2,3-Dihydroxybiphenyl 1,2-Dioxygenase, domain 1"/>
    <property type="match status" value="1"/>
</dbReference>
<protein>
    <submittedName>
        <fullName evidence="2">Glyoxalase</fullName>
    </submittedName>
</protein>
<dbReference type="EMBL" id="JAEACQ010000122">
    <property type="protein sequence ID" value="MBL7625885.1"/>
    <property type="molecule type" value="Genomic_DNA"/>
</dbReference>
<comment type="caution">
    <text evidence="2">The sequence shown here is derived from an EMBL/GenBank/DDBJ whole genome shotgun (WGS) entry which is preliminary data.</text>
</comment>
<reference evidence="2" key="1">
    <citation type="submission" date="2020-12" db="EMBL/GenBank/DDBJ databases">
        <title>Genomic characterization of non-nitrogen-fixing Frankia strains.</title>
        <authorList>
            <person name="Carlos-Shanley C."/>
            <person name="Guerra T."/>
            <person name="Hahn D."/>
        </authorList>
    </citation>
    <scope>NUCLEOTIDE SEQUENCE</scope>
    <source>
        <strain evidence="2">CN6</strain>
    </source>
</reference>
<dbReference type="PROSITE" id="PS51819">
    <property type="entry name" value="VOC"/>
    <property type="match status" value="1"/>
</dbReference>
<dbReference type="InterPro" id="IPR029068">
    <property type="entry name" value="Glyas_Bleomycin-R_OHBP_Dase"/>
</dbReference>
<dbReference type="PANTHER" id="PTHR39175">
    <property type="entry name" value="FAMILY PROTEIN, PUTATIVE (AFU_ORTHOLOGUE AFUA_3G15060)-RELATED"/>
    <property type="match status" value="1"/>
</dbReference>
<organism evidence="2 3">
    <name type="scientific">Frankia nepalensis</name>
    <dbReference type="NCBI Taxonomy" id="1836974"/>
    <lineage>
        <taxon>Bacteria</taxon>
        <taxon>Bacillati</taxon>
        <taxon>Actinomycetota</taxon>
        <taxon>Actinomycetes</taxon>
        <taxon>Frankiales</taxon>
        <taxon>Frankiaceae</taxon>
        <taxon>Frankia</taxon>
    </lineage>
</organism>
<evidence type="ECO:0000259" key="1">
    <source>
        <dbReference type="PROSITE" id="PS51819"/>
    </source>
</evidence>
<dbReference type="InterPro" id="IPR037523">
    <property type="entry name" value="VOC_core"/>
</dbReference>